<evidence type="ECO:0000313" key="9">
    <source>
        <dbReference type="EMBL" id="OUN03950.1"/>
    </source>
</evidence>
<dbReference type="PIRSF" id="PIRSF002756">
    <property type="entry name" value="PstS"/>
    <property type="match status" value="1"/>
</dbReference>
<keyword evidence="4 6" id="KW-0813">Transport</keyword>
<dbReference type="Gene3D" id="3.40.190.10">
    <property type="entry name" value="Periplasmic binding protein-like II"/>
    <property type="match status" value="2"/>
</dbReference>
<dbReference type="OrthoDB" id="9783488at2"/>
<dbReference type="GO" id="GO:0035435">
    <property type="term" value="P:phosphate ion transmembrane transport"/>
    <property type="evidence" value="ECO:0007669"/>
    <property type="project" value="InterPro"/>
</dbReference>
<dbReference type="CDD" id="cd13565">
    <property type="entry name" value="PBP2_PstS"/>
    <property type="match status" value="1"/>
</dbReference>
<dbReference type="InterPro" id="IPR050962">
    <property type="entry name" value="Phosphate-bind_PstS"/>
</dbReference>
<protein>
    <recommendedName>
        <fullName evidence="6">Phosphate-binding protein</fullName>
    </recommendedName>
</protein>
<dbReference type="InterPro" id="IPR024370">
    <property type="entry name" value="PBP_domain"/>
</dbReference>
<dbReference type="InterPro" id="IPR005673">
    <property type="entry name" value="ABC_phos-bd_PstS"/>
</dbReference>
<sequence>MILMKTNILSSMASLFAAMLLGTSLFAATPADPETNPRDAAAAAAARRTVITAAGATFPLPFYSEAFKRYWEKNDIPVTYAGIGTDRGIKSFRSRQIDFAGVDVPLTAAELKEMPAQTVLVPTSLGAVEIAYHLDGVDNLRLTGELVADIYLGRVTKWNDARIASVNPGVSLPDKEIYPVFRLDGSGTTYVFTHYLSSVSPAWAESVGTGKSLTFPRGVAATGTPGVAGLVEKIPGAIGYVASGYSASFDIQRALLQNAAGNYVQPSTESITAAAALQTADTNVMLTDSPAAEAYPISCFSWVMLYRDQSYSGRTREQAEQTLAVLRWLVGPEAQNLAAREHYAPLPTAVAARAVELLDSVTYGGKPLK</sequence>
<evidence type="ECO:0000259" key="8">
    <source>
        <dbReference type="Pfam" id="PF12849"/>
    </source>
</evidence>
<name>A0A1Y3R593_9BACT</name>
<dbReference type="SUPFAM" id="SSF53850">
    <property type="entry name" value="Periplasmic binding protein-like II"/>
    <property type="match status" value="1"/>
</dbReference>
<evidence type="ECO:0000256" key="4">
    <source>
        <dbReference type="ARBA" id="ARBA00022448"/>
    </source>
</evidence>
<comment type="function">
    <text evidence="1">Part of the ABC transporter complex PstSACB involved in phosphate import.</text>
</comment>
<keyword evidence="7" id="KW-0732">Signal</keyword>
<dbReference type="PANTHER" id="PTHR42996">
    <property type="entry name" value="PHOSPHATE-BINDING PROTEIN PSTS"/>
    <property type="match status" value="1"/>
</dbReference>
<dbReference type="GO" id="GO:0043190">
    <property type="term" value="C:ATP-binding cassette (ABC) transporter complex"/>
    <property type="evidence" value="ECO:0007669"/>
    <property type="project" value="InterPro"/>
</dbReference>
<dbReference type="Proteomes" id="UP000195772">
    <property type="component" value="Unassembled WGS sequence"/>
</dbReference>
<gene>
    <name evidence="9" type="ORF">B5G41_05675</name>
</gene>
<feature type="domain" description="PBP" evidence="8">
    <location>
        <begin position="42"/>
        <end position="333"/>
    </location>
</feature>
<evidence type="ECO:0000313" key="10">
    <source>
        <dbReference type="Proteomes" id="UP000195772"/>
    </source>
</evidence>
<evidence type="ECO:0000256" key="7">
    <source>
        <dbReference type="SAM" id="SignalP"/>
    </source>
</evidence>
<dbReference type="NCBIfam" id="TIGR00975">
    <property type="entry name" value="3a0107s03"/>
    <property type="match status" value="1"/>
</dbReference>
<comment type="subunit">
    <text evidence="3">The complex is composed of two ATP-binding proteins (PstB), two transmembrane proteins (PstC and PstA) and a solute-binding protein (PstS).</text>
</comment>
<evidence type="ECO:0000256" key="2">
    <source>
        <dbReference type="ARBA" id="ARBA00008725"/>
    </source>
</evidence>
<comment type="similarity">
    <text evidence="2 6">Belongs to the PstS family.</text>
</comment>
<dbReference type="GO" id="GO:0042301">
    <property type="term" value="F:phosphate ion binding"/>
    <property type="evidence" value="ECO:0007669"/>
    <property type="project" value="InterPro"/>
</dbReference>
<feature type="signal peptide" evidence="7">
    <location>
        <begin position="1"/>
        <end position="27"/>
    </location>
</feature>
<dbReference type="Pfam" id="PF12849">
    <property type="entry name" value="PBP_like_2"/>
    <property type="match status" value="1"/>
</dbReference>
<proteinExistence type="inferred from homology"/>
<accession>A0A1Y3R593</accession>
<comment type="caution">
    <text evidence="9">The sequence shown here is derived from an EMBL/GenBank/DDBJ whole genome shotgun (WGS) entry which is preliminary data.</text>
</comment>
<dbReference type="PANTHER" id="PTHR42996:SF1">
    <property type="entry name" value="PHOSPHATE-BINDING PROTEIN PSTS"/>
    <property type="match status" value="1"/>
</dbReference>
<keyword evidence="5 6" id="KW-0592">Phosphate transport</keyword>
<evidence type="ECO:0000256" key="6">
    <source>
        <dbReference type="PIRNR" id="PIRNR002756"/>
    </source>
</evidence>
<evidence type="ECO:0000256" key="5">
    <source>
        <dbReference type="ARBA" id="ARBA00022592"/>
    </source>
</evidence>
<evidence type="ECO:0000256" key="1">
    <source>
        <dbReference type="ARBA" id="ARBA00002841"/>
    </source>
</evidence>
<dbReference type="AlphaFoldDB" id="A0A1Y3R593"/>
<dbReference type="EMBL" id="NFHB01000003">
    <property type="protein sequence ID" value="OUN03950.1"/>
    <property type="molecule type" value="Genomic_DNA"/>
</dbReference>
<feature type="chain" id="PRO_5012441031" description="Phosphate-binding protein" evidence="7">
    <location>
        <begin position="28"/>
        <end position="369"/>
    </location>
</feature>
<reference evidence="10" key="1">
    <citation type="submission" date="2017-04" db="EMBL/GenBank/DDBJ databases">
        <title>Function of individual gut microbiota members based on whole genome sequencing of pure cultures obtained from chicken caecum.</title>
        <authorList>
            <person name="Medvecky M."/>
            <person name="Cejkova D."/>
            <person name="Polansky O."/>
            <person name="Karasova D."/>
            <person name="Kubasova T."/>
            <person name="Cizek A."/>
            <person name="Rychlik I."/>
        </authorList>
    </citation>
    <scope>NUCLEOTIDE SEQUENCE [LARGE SCALE GENOMIC DNA]</scope>
    <source>
        <strain evidence="10">An90</strain>
    </source>
</reference>
<evidence type="ECO:0000256" key="3">
    <source>
        <dbReference type="ARBA" id="ARBA00011529"/>
    </source>
</evidence>
<organism evidence="9 10">
    <name type="scientific">Alistipes onderdonkii</name>
    <dbReference type="NCBI Taxonomy" id="328813"/>
    <lineage>
        <taxon>Bacteria</taxon>
        <taxon>Pseudomonadati</taxon>
        <taxon>Bacteroidota</taxon>
        <taxon>Bacteroidia</taxon>
        <taxon>Bacteroidales</taxon>
        <taxon>Rikenellaceae</taxon>
        <taxon>Alistipes</taxon>
    </lineage>
</organism>